<name>A0A1U7HUX7_9CHRO</name>
<keyword evidence="3" id="KW-1185">Reference proteome</keyword>
<organism evidence="2 3">
    <name type="scientific">Chroogloeocystis siderophila 5.2 s.c.1</name>
    <dbReference type="NCBI Taxonomy" id="247279"/>
    <lineage>
        <taxon>Bacteria</taxon>
        <taxon>Bacillati</taxon>
        <taxon>Cyanobacteriota</taxon>
        <taxon>Cyanophyceae</taxon>
        <taxon>Oscillatoriophycideae</taxon>
        <taxon>Chroococcales</taxon>
        <taxon>Chroococcaceae</taxon>
        <taxon>Chroogloeocystis</taxon>
    </lineage>
</organism>
<evidence type="ECO:0000259" key="1">
    <source>
        <dbReference type="PROSITE" id="PS51186"/>
    </source>
</evidence>
<protein>
    <submittedName>
        <fullName evidence="2">N-acetyltransferase</fullName>
    </submittedName>
</protein>
<dbReference type="CDD" id="cd04301">
    <property type="entry name" value="NAT_SF"/>
    <property type="match status" value="1"/>
</dbReference>
<dbReference type="Proteomes" id="UP000185984">
    <property type="component" value="Unassembled WGS sequence"/>
</dbReference>
<dbReference type="Gene3D" id="3.40.630.30">
    <property type="match status" value="1"/>
</dbReference>
<dbReference type="AlphaFoldDB" id="A0A1U7HUX7"/>
<proteinExistence type="predicted"/>
<keyword evidence="2" id="KW-0808">Transferase</keyword>
<gene>
    <name evidence="2" type="ORF">NIES1031_08485</name>
</gene>
<dbReference type="PROSITE" id="PS51186">
    <property type="entry name" value="GNAT"/>
    <property type="match status" value="1"/>
</dbReference>
<feature type="domain" description="N-acetyltransferase" evidence="1">
    <location>
        <begin position="4"/>
        <end position="183"/>
    </location>
</feature>
<evidence type="ECO:0000313" key="2">
    <source>
        <dbReference type="EMBL" id="OKH27335.1"/>
    </source>
</evidence>
<dbReference type="OrthoDB" id="7365228at2"/>
<dbReference type="EMBL" id="MRCC01000006">
    <property type="protein sequence ID" value="OKH27335.1"/>
    <property type="molecule type" value="Genomic_DNA"/>
</dbReference>
<dbReference type="STRING" id="247279.NIES1031_08485"/>
<dbReference type="GO" id="GO:0016747">
    <property type="term" value="F:acyltransferase activity, transferring groups other than amino-acyl groups"/>
    <property type="evidence" value="ECO:0007669"/>
    <property type="project" value="InterPro"/>
</dbReference>
<dbReference type="InterPro" id="IPR000182">
    <property type="entry name" value="GNAT_dom"/>
</dbReference>
<reference evidence="2 3" key="1">
    <citation type="submission" date="2016-11" db="EMBL/GenBank/DDBJ databases">
        <title>Draft Genome Sequences of Nine Cyanobacterial Strains from Diverse Habitats.</title>
        <authorList>
            <person name="Zhu T."/>
            <person name="Hou S."/>
            <person name="Lu X."/>
            <person name="Hess W.R."/>
        </authorList>
    </citation>
    <scope>NUCLEOTIDE SEQUENCE [LARGE SCALE GENOMIC DNA]</scope>
    <source>
        <strain evidence="2 3">5.2 s.c.1</strain>
    </source>
</reference>
<sequence length="184" mass="20612">MQIINLDGADKDILQQLADLLVDSFKEHWATAWVNLDSALQEVQESLAPDRISRIAVDEDNTVLGWIGGISQYSGNVWELHPLVVHSEFRRQGIGSALVLDLENKVRERGGITLWLGTDDEDNMTSLSGVDLYPNVWKHIANIKNLRGHPYEFYQKLGFVIVGVMPDANGVGKPDIYMAKSLRN</sequence>
<dbReference type="Pfam" id="PF00583">
    <property type="entry name" value="Acetyltransf_1"/>
    <property type="match status" value="1"/>
</dbReference>
<accession>A0A1U7HUX7</accession>
<dbReference type="SUPFAM" id="SSF55729">
    <property type="entry name" value="Acyl-CoA N-acyltransferases (Nat)"/>
    <property type="match status" value="1"/>
</dbReference>
<dbReference type="RefSeq" id="WP_073549013.1">
    <property type="nucleotide sequence ID" value="NZ_CAWMVK010000040.1"/>
</dbReference>
<comment type="caution">
    <text evidence="2">The sequence shown here is derived from an EMBL/GenBank/DDBJ whole genome shotgun (WGS) entry which is preliminary data.</text>
</comment>
<evidence type="ECO:0000313" key="3">
    <source>
        <dbReference type="Proteomes" id="UP000185984"/>
    </source>
</evidence>
<dbReference type="InterPro" id="IPR016181">
    <property type="entry name" value="Acyl_CoA_acyltransferase"/>
</dbReference>